<feature type="binding site" evidence="2">
    <location>
        <position position="200"/>
    </location>
    <ligand>
        <name>substrate</name>
    </ligand>
</feature>
<dbReference type="OrthoDB" id="9800754at2"/>
<dbReference type="SUPFAM" id="SSF53474">
    <property type="entry name" value="alpha/beta-Hydrolases"/>
    <property type="match status" value="1"/>
</dbReference>
<keyword evidence="2" id="KW-0028">Amino-acid biosynthesis</keyword>
<comment type="subcellular location">
    <subcellularLocation>
        <location evidence="2">Cytoplasm</location>
    </subcellularLocation>
</comment>
<dbReference type="GO" id="GO:0004414">
    <property type="term" value="F:homoserine O-acetyltransferase activity"/>
    <property type="evidence" value="ECO:0007669"/>
    <property type="project" value="UniProtKB-UniRule"/>
</dbReference>
<keyword evidence="2" id="KW-0963">Cytoplasm</keyword>
<evidence type="ECO:0000259" key="4">
    <source>
        <dbReference type="Pfam" id="PF00561"/>
    </source>
</evidence>
<feature type="active site" description="Nucleophile" evidence="2 3">
    <location>
        <position position="134"/>
    </location>
</feature>
<dbReference type="PIRSF" id="PIRSF000443">
    <property type="entry name" value="Homoser_Ac_trans"/>
    <property type="match status" value="1"/>
</dbReference>
<comment type="caution">
    <text evidence="2">Lacks conserved residue(s) required for the propagation of feature annotation.</text>
</comment>
<dbReference type="InterPro" id="IPR029058">
    <property type="entry name" value="AB_hydrolase_fold"/>
</dbReference>
<dbReference type="GO" id="GO:0009092">
    <property type="term" value="P:homoserine metabolic process"/>
    <property type="evidence" value="ECO:0007669"/>
    <property type="project" value="TreeGrafter"/>
</dbReference>
<dbReference type="EMBL" id="FNCW01000014">
    <property type="protein sequence ID" value="SDG99292.1"/>
    <property type="molecule type" value="Genomic_DNA"/>
</dbReference>
<name>A0A1G7YRT8_9FLAO</name>
<comment type="similarity">
    <text evidence="2">Belongs to the AB hydrolase superfamily. MetX family.</text>
</comment>
<organism evidence="5 6">
    <name type="scientific">Psychroflexus sediminis</name>
    <dbReference type="NCBI Taxonomy" id="470826"/>
    <lineage>
        <taxon>Bacteria</taxon>
        <taxon>Pseudomonadati</taxon>
        <taxon>Bacteroidota</taxon>
        <taxon>Flavobacteriia</taxon>
        <taxon>Flavobacteriales</taxon>
        <taxon>Flavobacteriaceae</taxon>
        <taxon>Psychroflexus</taxon>
    </lineage>
</organism>
<dbReference type="GO" id="GO:0005737">
    <property type="term" value="C:cytoplasm"/>
    <property type="evidence" value="ECO:0007669"/>
    <property type="project" value="UniProtKB-SubCell"/>
</dbReference>
<dbReference type="PANTHER" id="PTHR32268:SF11">
    <property type="entry name" value="HOMOSERINE O-ACETYLTRANSFERASE"/>
    <property type="match status" value="1"/>
</dbReference>
<comment type="catalytic activity">
    <reaction evidence="2">
        <text>L-homoserine + acetyl-CoA = O-acetyl-L-homoserine + CoA</text>
        <dbReference type="Rhea" id="RHEA:13701"/>
        <dbReference type="ChEBI" id="CHEBI:57287"/>
        <dbReference type="ChEBI" id="CHEBI:57288"/>
        <dbReference type="ChEBI" id="CHEBI:57476"/>
        <dbReference type="ChEBI" id="CHEBI:57716"/>
        <dbReference type="EC" id="2.3.1.31"/>
    </reaction>
</comment>
<feature type="active site" evidence="2 3">
    <location>
        <position position="287"/>
    </location>
</feature>
<accession>A0A1G7YRT8</accession>
<comment type="subunit">
    <text evidence="2">Homodimer.</text>
</comment>
<dbReference type="PANTHER" id="PTHR32268">
    <property type="entry name" value="HOMOSERINE O-ACETYLTRANSFERASE"/>
    <property type="match status" value="1"/>
</dbReference>
<gene>
    <name evidence="2" type="primary">metXA</name>
    <name evidence="5" type="ORF">SAMN04488027_1143</name>
</gene>
<comment type="pathway">
    <text evidence="2">Amino-acid biosynthesis; L-methionine biosynthesis via de novo pathway; O-acetyl-L-homoserine from L-homoserine: step 1/1.</text>
</comment>
<keyword evidence="2" id="KW-0012">Acyltransferase</keyword>
<dbReference type="InterPro" id="IPR000073">
    <property type="entry name" value="AB_hydrolase_1"/>
</dbReference>
<dbReference type="NCBIfam" id="TIGR01392">
    <property type="entry name" value="homoserO_Ac_trn"/>
    <property type="match status" value="1"/>
</dbReference>
<reference evidence="5 6" key="1">
    <citation type="submission" date="2016-10" db="EMBL/GenBank/DDBJ databases">
        <authorList>
            <person name="de Groot N.N."/>
        </authorList>
    </citation>
    <scope>NUCLEOTIDE SEQUENCE [LARGE SCALE GENOMIC DNA]</scope>
    <source>
        <strain evidence="5 6">DSM 19803</strain>
    </source>
</reference>
<feature type="domain" description="AB hydrolase-1" evidence="4">
    <location>
        <begin position="39"/>
        <end position="320"/>
    </location>
</feature>
<dbReference type="GO" id="GO:0009086">
    <property type="term" value="P:methionine biosynthetic process"/>
    <property type="evidence" value="ECO:0007669"/>
    <property type="project" value="UniProtKB-UniRule"/>
</dbReference>
<keyword evidence="2" id="KW-0486">Methionine biosynthesis</keyword>
<protein>
    <recommendedName>
        <fullName evidence="2">Homoserine O-acetyltransferase</fullName>
        <shortName evidence="2">HAT</shortName>
        <ecNumber evidence="2">2.3.1.31</ecNumber>
    </recommendedName>
    <alternativeName>
        <fullName evidence="2">Homoserine transacetylase</fullName>
        <shortName evidence="2">HTA</shortName>
    </alternativeName>
</protein>
<keyword evidence="1 2" id="KW-0808">Transferase</keyword>
<dbReference type="HAMAP" id="MF_00296">
    <property type="entry name" value="MetX_acyltransf"/>
    <property type="match status" value="1"/>
</dbReference>
<dbReference type="AlphaFoldDB" id="A0A1G7YRT8"/>
<dbReference type="Gene3D" id="3.40.50.1820">
    <property type="entry name" value="alpha/beta hydrolase"/>
    <property type="match status" value="1"/>
</dbReference>
<proteinExistence type="inferred from homology"/>
<feature type="binding site" evidence="2">
    <location>
        <position position="317"/>
    </location>
    <ligand>
        <name>substrate</name>
    </ligand>
</feature>
<comment type="function">
    <text evidence="2">Transfers an acetyl group from acetyl-CoA to L-homoserine, forming acetyl-L-homoserine.</text>
</comment>
<dbReference type="RefSeq" id="WP_093369339.1">
    <property type="nucleotide sequence ID" value="NZ_FNCW01000014.1"/>
</dbReference>
<evidence type="ECO:0000256" key="1">
    <source>
        <dbReference type="ARBA" id="ARBA00022679"/>
    </source>
</evidence>
<evidence type="ECO:0000256" key="2">
    <source>
        <dbReference type="HAMAP-Rule" id="MF_00296"/>
    </source>
</evidence>
<evidence type="ECO:0000313" key="6">
    <source>
        <dbReference type="Proteomes" id="UP000199296"/>
    </source>
</evidence>
<dbReference type="Proteomes" id="UP000199296">
    <property type="component" value="Unassembled WGS sequence"/>
</dbReference>
<evidence type="ECO:0000313" key="5">
    <source>
        <dbReference type="EMBL" id="SDG99292.1"/>
    </source>
</evidence>
<evidence type="ECO:0000256" key="3">
    <source>
        <dbReference type="PIRSR" id="PIRSR000443-1"/>
    </source>
</evidence>
<dbReference type="NCBIfam" id="NF001209">
    <property type="entry name" value="PRK00175.1"/>
    <property type="match status" value="1"/>
</dbReference>
<dbReference type="Pfam" id="PF00561">
    <property type="entry name" value="Abhydrolase_1"/>
    <property type="match status" value="1"/>
</dbReference>
<dbReference type="UniPathway" id="UPA00051">
    <property type="reaction ID" value="UER00074"/>
</dbReference>
<dbReference type="InterPro" id="IPR008220">
    <property type="entry name" value="HAT_MetX-like"/>
</dbReference>
<dbReference type="EC" id="2.3.1.31" evidence="2"/>
<feature type="active site" evidence="2 3">
    <location>
        <position position="316"/>
    </location>
</feature>
<keyword evidence="6" id="KW-1185">Reference proteome</keyword>
<dbReference type="STRING" id="470826.SAMN04488027_1143"/>
<sequence length="336" mass="38254">MPKLFTYRKPFRLENGQTLPKLELAYNTLGQLNAEASNVIWICHALTANAHPEEWWPGIFDEKNGIDIDRYFVICVNTIGSCYGSTNPQSLHPETKEVYGLNFPKFSIRDISKSLDLLSAHLGIDQIQYLLGGSMGGMQAMEWAILKPEKIKNLILLATSAKHSSWGIALNETQRMAIEADSTFFENKKEAGKKGLEAARAIALVSYRNYRTYQNSQIDQDNTTDHFRASSYQKYQGEKLSRRFDAKAYWYLSKAMDSHNVARNRGGFENALSRIRAKTLVIGIQTDFLFPVEEQEFLDQHIANSVLEIIDSSYGHDGFLIEVEKIKSLLQKHFKL</sequence>